<feature type="compositionally biased region" description="Low complexity" evidence="2">
    <location>
        <begin position="780"/>
        <end position="791"/>
    </location>
</feature>
<gene>
    <name evidence="4" type="ORF">COCMIDRAFT_7850</name>
</gene>
<evidence type="ECO:0000313" key="5">
    <source>
        <dbReference type="Proteomes" id="UP000054032"/>
    </source>
</evidence>
<organism evidence="4 5">
    <name type="scientific">Bipolaris oryzae ATCC 44560</name>
    <dbReference type="NCBI Taxonomy" id="930090"/>
    <lineage>
        <taxon>Eukaryota</taxon>
        <taxon>Fungi</taxon>
        <taxon>Dikarya</taxon>
        <taxon>Ascomycota</taxon>
        <taxon>Pezizomycotina</taxon>
        <taxon>Dothideomycetes</taxon>
        <taxon>Pleosporomycetidae</taxon>
        <taxon>Pleosporales</taxon>
        <taxon>Pleosporineae</taxon>
        <taxon>Pleosporaceae</taxon>
        <taxon>Bipolaris</taxon>
    </lineage>
</organism>
<feature type="region of interest" description="Disordered" evidence="2">
    <location>
        <begin position="687"/>
        <end position="737"/>
    </location>
</feature>
<feature type="compositionally biased region" description="Polar residues" evidence="2">
    <location>
        <begin position="691"/>
        <end position="713"/>
    </location>
</feature>
<dbReference type="KEGG" id="bor:COCMIDRAFT_7850"/>
<reference evidence="4 5" key="1">
    <citation type="journal article" date="2013" name="PLoS Genet.">
        <title>Comparative genome structure, secondary metabolite, and effector coding capacity across Cochliobolus pathogens.</title>
        <authorList>
            <person name="Condon B.J."/>
            <person name="Leng Y."/>
            <person name="Wu D."/>
            <person name="Bushley K.E."/>
            <person name="Ohm R.A."/>
            <person name="Otillar R."/>
            <person name="Martin J."/>
            <person name="Schackwitz W."/>
            <person name="Grimwood J."/>
            <person name="MohdZainudin N."/>
            <person name="Xue C."/>
            <person name="Wang R."/>
            <person name="Manning V.A."/>
            <person name="Dhillon B."/>
            <person name="Tu Z.J."/>
            <person name="Steffenson B.J."/>
            <person name="Salamov A."/>
            <person name="Sun H."/>
            <person name="Lowry S."/>
            <person name="LaButti K."/>
            <person name="Han J."/>
            <person name="Copeland A."/>
            <person name="Lindquist E."/>
            <person name="Barry K."/>
            <person name="Schmutz J."/>
            <person name="Baker S.E."/>
            <person name="Ciuffetti L.M."/>
            <person name="Grigoriev I.V."/>
            <person name="Zhong S."/>
            <person name="Turgeon B.G."/>
        </authorList>
    </citation>
    <scope>NUCLEOTIDE SEQUENCE [LARGE SCALE GENOMIC DNA]</scope>
    <source>
        <strain evidence="4 5">ATCC 44560</strain>
    </source>
</reference>
<dbReference type="GO" id="GO:0016787">
    <property type="term" value="F:hydrolase activity"/>
    <property type="evidence" value="ECO:0007669"/>
    <property type="project" value="UniProtKB-KW"/>
</dbReference>
<feature type="compositionally biased region" description="Basic residues" evidence="2">
    <location>
        <begin position="174"/>
        <end position="185"/>
    </location>
</feature>
<evidence type="ECO:0000313" key="4">
    <source>
        <dbReference type="EMBL" id="EUC42617.1"/>
    </source>
</evidence>
<dbReference type="STRING" id="930090.W6YT33"/>
<feature type="region of interest" description="Disordered" evidence="2">
    <location>
        <begin position="900"/>
        <end position="930"/>
    </location>
</feature>
<dbReference type="EMBL" id="KI964055">
    <property type="protein sequence ID" value="EUC42617.1"/>
    <property type="molecule type" value="Genomic_DNA"/>
</dbReference>
<dbReference type="Proteomes" id="UP000054032">
    <property type="component" value="Unassembled WGS sequence"/>
</dbReference>
<dbReference type="AlphaFoldDB" id="W6YT33"/>
<feature type="domain" description="UFSP1/2/DUB catalytic" evidence="3">
    <location>
        <begin position="289"/>
        <end position="509"/>
    </location>
</feature>
<accession>W6YT33</accession>
<dbReference type="Pfam" id="PF07910">
    <property type="entry name" value="Peptidase_C78"/>
    <property type="match status" value="1"/>
</dbReference>
<evidence type="ECO:0000256" key="1">
    <source>
        <dbReference type="ARBA" id="ARBA00022801"/>
    </source>
</evidence>
<name>W6YT33_COCMI</name>
<dbReference type="GeneID" id="19125409"/>
<proteinExistence type="predicted"/>
<feature type="compositionally biased region" description="Basic and acidic residues" evidence="2">
    <location>
        <begin position="915"/>
        <end position="927"/>
    </location>
</feature>
<keyword evidence="1" id="KW-0378">Hydrolase</keyword>
<protein>
    <recommendedName>
        <fullName evidence="3">UFSP1/2/DUB catalytic domain-containing protein</fullName>
    </recommendedName>
</protein>
<feature type="compositionally biased region" description="Low complexity" evidence="2">
    <location>
        <begin position="131"/>
        <end position="141"/>
    </location>
</feature>
<sequence>MKRLECPLCDFTILSKDGYFLQLHFEQAHTTDSPFIIEDDPEPLRPSLPPMPASTGSNDEQTPSYSDSSDSDSDSDSDSNVSDQEEGAIKSPTTDSYELVSPSDPDDHIDYRRVETLSLDKTTPKYHSKRSSATMHSSSSTHRSHRRRATSTPVEHNAKNDTRAASKRTDGHSRRSTKHGPRRRRNTNDSDKTTISRSILGFSPFTKSHKNAKPPSKNARLDKSDLGEYAFEERMPEWLHRQLSAGPEITMVNRIGRDGRLIKHEQVQNETPGIIPILAQLSALDRTVQQAYYCHPSTIHIGKTPHEGGFCGYRNIHMLLSYIQGAKAQGHEEFPGRLPTILKLQDLIEEAWDNGINSIGRVQTGGIRNTRKYIGTPEAQAFFLNAEINCAVEVFFTTEDRKTVAHRTLLAAVERYFAQAATDDGSTVCKTLLPPIYLQQPGHSLTIVGFERHYDGTCHLVVFDPMYHTTPAMHKLLGRKNIKTARPEVLHTYRRGSRKLKRFKAFEILMLTATPPLFPAWDVLRQFPDCRFVYVFFRARSLGYDVYPEDHFLPTFPWQQYGGLWSCDDARFARAEPMNALTSQALRRITGIGSSVDSSNGSSPRSATSFFTCSSSPHMLATEYDGLPSWGLALDGTANNFTSSSQPTGSGAVFNIGSVSTVLPQPTVVKPYLSLLTEVGRRYPGFPTPLSPTTSAKDLFPSPTSNPSITSGTPRIPSSAITPATPMSIDGSSMCGPSHRCESHSYAHYTPHLDSIDRILKNQVRNPPRTPSASHRNTASPSLSPSHYPSPRTVMLNNNITTDAPPLHLPRSIPIANGTEFESPSPLSPSGTRLSYTSNRNVSSGLLAVPPLSEHQVAEYRFWRPCGRRNCGFGCGGGDVGEVAAAKRLFRDVEDVTVEEEGGKRVRSGGGAGGFERDGQGEGREQGGRSSVWAGRRLVTDWSSFLRGCEREGVAPF</sequence>
<keyword evidence="5" id="KW-1185">Reference proteome</keyword>
<feature type="compositionally biased region" description="Basic and acidic residues" evidence="2">
    <location>
        <begin position="105"/>
        <end position="115"/>
    </location>
</feature>
<dbReference type="eggNOG" id="KOG4696">
    <property type="taxonomic scope" value="Eukaryota"/>
</dbReference>
<feature type="region of interest" description="Disordered" evidence="2">
    <location>
        <begin position="34"/>
        <end position="223"/>
    </location>
</feature>
<dbReference type="InterPro" id="IPR012462">
    <property type="entry name" value="UFSP1/2_DUB_cat"/>
</dbReference>
<evidence type="ECO:0000259" key="3">
    <source>
        <dbReference type="Pfam" id="PF07910"/>
    </source>
</evidence>
<feature type="compositionally biased region" description="Polar residues" evidence="2">
    <location>
        <begin position="54"/>
        <end position="63"/>
    </location>
</feature>
<feature type="region of interest" description="Disordered" evidence="2">
    <location>
        <begin position="764"/>
        <end position="836"/>
    </location>
</feature>
<dbReference type="RefSeq" id="XP_007690859.1">
    <property type="nucleotide sequence ID" value="XM_007692669.1"/>
</dbReference>
<evidence type="ECO:0000256" key="2">
    <source>
        <dbReference type="SAM" id="MobiDB-lite"/>
    </source>
</evidence>
<feature type="compositionally biased region" description="Basic and acidic residues" evidence="2">
    <location>
        <begin position="156"/>
        <end position="173"/>
    </location>
</feature>
<dbReference type="Gene3D" id="3.90.70.130">
    <property type="match status" value="1"/>
</dbReference>
<dbReference type="OrthoDB" id="288987at2759"/>
<dbReference type="HOGENOM" id="CLU_308348_0_0_1"/>